<feature type="compositionally biased region" description="Basic residues" evidence="1">
    <location>
        <begin position="8"/>
        <end position="17"/>
    </location>
</feature>
<evidence type="ECO:0000256" key="1">
    <source>
        <dbReference type="SAM" id="MobiDB-lite"/>
    </source>
</evidence>
<feature type="region of interest" description="Disordered" evidence="1">
    <location>
        <begin position="1"/>
        <end position="238"/>
    </location>
</feature>
<dbReference type="Proteomes" id="UP001303115">
    <property type="component" value="Unassembled WGS sequence"/>
</dbReference>
<evidence type="ECO:0000313" key="3">
    <source>
        <dbReference type="Proteomes" id="UP001303115"/>
    </source>
</evidence>
<sequence length="238" mass="25802">MVNGKWHERLRRVRNRVFRREDPPPPEATPPAPAPPDPPIFHTPTMPRRLNQPVFQLSSRQPTHYYPPSRLQDNLRGRAPNHAQPGITLPVPQSGTSATMQPLPGCLAAMSSAKTTPVPSAKTTPVPSAKTTPAPSYKAPRARQQQRQQQEQTSPPSSSPSSSAKTRSSSIRSSLLSFRSNRSRGRARLRISHPTCQSAPSLGGLNGQIKQNGQNGQSMHNGQNGQSSSTPSPTTPSK</sequence>
<feature type="compositionally biased region" description="Polar residues" evidence="1">
    <location>
        <begin position="112"/>
        <end position="134"/>
    </location>
</feature>
<evidence type="ECO:0000313" key="2">
    <source>
        <dbReference type="EMBL" id="KAK4040220.1"/>
    </source>
</evidence>
<feature type="compositionally biased region" description="Pro residues" evidence="1">
    <location>
        <begin position="25"/>
        <end position="41"/>
    </location>
</feature>
<gene>
    <name evidence="2" type="ORF">C8A01DRAFT_35734</name>
</gene>
<feature type="compositionally biased region" description="Polar residues" evidence="1">
    <location>
        <begin position="91"/>
        <end position="100"/>
    </location>
</feature>
<feature type="compositionally biased region" description="Polar residues" evidence="1">
    <location>
        <begin position="53"/>
        <end position="62"/>
    </location>
</feature>
<reference evidence="3" key="1">
    <citation type="journal article" date="2023" name="Mol. Phylogenet. Evol.">
        <title>Genome-scale phylogeny and comparative genomics of the fungal order Sordariales.</title>
        <authorList>
            <person name="Hensen N."/>
            <person name="Bonometti L."/>
            <person name="Westerberg I."/>
            <person name="Brannstrom I.O."/>
            <person name="Guillou S."/>
            <person name="Cros-Aarteil S."/>
            <person name="Calhoun S."/>
            <person name="Haridas S."/>
            <person name="Kuo A."/>
            <person name="Mondo S."/>
            <person name="Pangilinan J."/>
            <person name="Riley R."/>
            <person name="LaButti K."/>
            <person name="Andreopoulos B."/>
            <person name="Lipzen A."/>
            <person name="Chen C."/>
            <person name="Yan M."/>
            <person name="Daum C."/>
            <person name="Ng V."/>
            <person name="Clum A."/>
            <person name="Steindorff A."/>
            <person name="Ohm R.A."/>
            <person name="Martin F."/>
            <person name="Silar P."/>
            <person name="Natvig D.O."/>
            <person name="Lalanne C."/>
            <person name="Gautier V."/>
            <person name="Ament-Velasquez S.L."/>
            <person name="Kruys A."/>
            <person name="Hutchinson M.I."/>
            <person name="Powell A.J."/>
            <person name="Barry K."/>
            <person name="Miller A.N."/>
            <person name="Grigoriev I.V."/>
            <person name="Debuchy R."/>
            <person name="Gladieux P."/>
            <person name="Hiltunen Thoren M."/>
            <person name="Johannesson H."/>
        </authorList>
    </citation>
    <scope>NUCLEOTIDE SEQUENCE [LARGE SCALE GENOMIC DNA]</scope>
    <source>
        <strain evidence="3">CBS 284.82</strain>
    </source>
</reference>
<feature type="compositionally biased region" description="Basic residues" evidence="1">
    <location>
        <begin position="181"/>
        <end position="191"/>
    </location>
</feature>
<name>A0AAN6SS20_9PEZI</name>
<comment type="caution">
    <text evidence="2">The sequence shown here is derived from an EMBL/GenBank/DDBJ whole genome shotgun (WGS) entry which is preliminary data.</text>
</comment>
<dbReference type="AlphaFoldDB" id="A0AAN6SS20"/>
<keyword evidence="3" id="KW-1185">Reference proteome</keyword>
<accession>A0AAN6SS20</accession>
<proteinExistence type="predicted"/>
<feature type="compositionally biased region" description="Low complexity" evidence="1">
    <location>
        <begin position="142"/>
        <end position="180"/>
    </location>
</feature>
<feature type="compositionally biased region" description="Low complexity" evidence="1">
    <location>
        <begin position="207"/>
        <end position="217"/>
    </location>
</feature>
<organism evidence="2 3">
    <name type="scientific">Parachaetomium inaequale</name>
    <dbReference type="NCBI Taxonomy" id="2588326"/>
    <lineage>
        <taxon>Eukaryota</taxon>
        <taxon>Fungi</taxon>
        <taxon>Dikarya</taxon>
        <taxon>Ascomycota</taxon>
        <taxon>Pezizomycotina</taxon>
        <taxon>Sordariomycetes</taxon>
        <taxon>Sordariomycetidae</taxon>
        <taxon>Sordariales</taxon>
        <taxon>Chaetomiaceae</taxon>
        <taxon>Parachaetomium</taxon>
    </lineage>
</organism>
<protein>
    <submittedName>
        <fullName evidence="2">Uncharacterized protein</fullName>
    </submittedName>
</protein>
<feature type="compositionally biased region" description="Low complexity" evidence="1">
    <location>
        <begin position="227"/>
        <end position="238"/>
    </location>
</feature>
<dbReference type="EMBL" id="MU854381">
    <property type="protein sequence ID" value="KAK4040220.1"/>
    <property type="molecule type" value="Genomic_DNA"/>
</dbReference>